<gene>
    <name evidence="1" type="ORF">R3P38DRAFT_3199085</name>
</gene>
<dbReference type="Proteomes" id="UP001362999">
    <property type="component" value="Unassembled WGS sequence"/>
</dbReference>
<accession>A0AAW0B0S6</accession>
<name>A0AAW0B0S6_9AGAR</name>
<keyword evidence="2" id="KW-1185">Reference proteome</keyword>
<evidence type="ECO:0000313" key="1">
    <source>
        <dbReference type="EMBL" id="KAK7019549.1"/>
    </source>
</evidence>
<dbReference type="EMBL" id="JAWWNJ010000043">
    <property type="protein sequence ID" value="KAK7019549.1"/>
    <property type="molecule type" value="Genomic_DNA"/>
</dbReference>
<dbReference type="AlphaFoldDB" id="A0AAW0B0S6"/>
<organism evidence="1 2">
    <name type="scientific">Favolaschia claudopus</name>
    <dbReference type="NCBI Taxonomy" id="2862362"/>
    <lineage>
        <taxon>Eukaryota</taxon>
        <taxon>Fungi</taxon>
        <taxon>Dikarya</taxon>
        <taxon>Basidiomycota</taxon>
        <taxon>Agaricomycotina</taxon>
        <taxon>Agaricomycetes</taxon>
        <taxon>Agaricomycetidae</taxon>
        <taxon>Agaricales</taxon>
        <taxon>Marasmiineae</taxon>
        <taxon>Mycenaceae</taxon>
        <taxon>Favolaschia</taxon>
    </lineage>
</organism>
<protein>
    <submittedName>
        <fullName evidence="1">Uncharacterized protein</fullName>
    </submittedName>
</protein>
<evidence type="ECO:0000313" key="2">
    <source>
        <dbReference type="Proteomes" id="UP001362999"/>
    </source>
</evidence>
<sequence length="427" mass="47870">MQQLSRRRSSGLELTRPNLSFFLATTTFPPLQLPKIPFVSSFSLPSTFPSHPTSSATSVNCSRHQTPADDAFTIRIVVPRASFRDLAAGRLIPPSTRQPANFPRAHQDLRCCRRPPRRAAAHIALSIWNDVPRAGLQASPAPRHINQRVPPSLSGVFAVGAVVGAPRSGAFSVDDMSFLPESGTSELSAAGRLASPFRISTSESHCLLARHSSSSLPPRRNAIPLTRCIAVRRAAFPDFVIYGRFFLTSVTQSDVDYSAYYLTQILTNPLSPSRPRERRFQSFKISPWCGLALQHQPPRSKFDFRRSRERHLQKLIFSAARPSSSSTQPQPKFDFCVSAERHLQNFSSRCAGHFFGTNDDFPFRKFEISRSRERGLELYVVQRHISFFSLRAALTSSNSSIHEFQSNYQVPENEEIFFAARLPRSPP</sequence>
<comment type="caution">
    <text evidence="1">The sequence shown here is derived from an EMBL/GenBank/DDBJ whole genome shotgun (WGS) entry which is preliminary data.</text>
</comment>
<proteinExistence type="predicted"/>
<reference evidence="1 2" key="1">
    <citation type="journal article" date="2024" name="J Genomics">
        <title>Draft genome sequencing and assembly of Favolaschia claudopus CIRM-BRFM 2984 isolated from oak limbs.</title>
        <authorList>
            <person name="Navarro D."/>
            <person name="Drula E."/>
            <person name="Chaduli D."/>
            <person name="Cazenave R."/>
            <person name="Ahrendt S."/>
            <person name="Wang J."/>
            <person name="Lipzen A."/>
            <person name="Daum C."/>
            <person name="Barry K."/>
            <person name="Grigoriev I.V."/>
            <person name="Favel A."/>
            <person name="Rosso M.N."/>
            <person name="Martin F."/>
        </authorList>
    </citation>
    <scope>NUCLEOTIDE SEQUENCE [LARGE SCALE GENOMIC DNA]</scope>
    <source>
        <strain evidence="1 2">CIRM-BRFM 2984</strain>
    </source>
</reference>